<protein>
    <submittedName>
        <fullName evidence="7">MFS general substrate transporter</fullName>
    </submittedName>
</protein>
<organism evidence="7 8">
    <name type="scientific">Aaosphaeria arxii CBS 175.79</name>
    <dbReference type="NCBI Taxonomy" id="1450172"/>
    <lineage>
        <taxon>Eukaryota</taxon>
        <taxon>Fungi</taxon>
        <taxon>Dikarya</taxon>
        <taxon>Ascomycota</taxon>
        <taxon>Pezizomycotina</taxon>
        <taxon>Dothideomycetes</taxon>
        <taxon>Pleosporomycetidae</taxon>
        <taxon>Pleosporales</taxon>
        <taxon>Pleosporales incertae sedis</taxon>
        <taxon>Aaosphaeria</taxon>
    </lineage>
</organism>
<dbReference type="InterPro" id="IPR011701">
    <property type="entry name" value="MFS"/>
</dbReference>
<keyword evidence="8" id="KW-1185">Reference proteome</keyword>
<comment type="subcellular location">
    <subcellularLocation>
        <location evidence="1">Membrane</location>
        <topology evidence="1">Multi-pass membrane protein</topology>
    </subcellularLocation>
</comment>
<dbReference type="Gene3D" id="1.20.1720.10">
    <property type="entry name" value="Multidrug resistance protein D"/>
    <property type="match status" value="1"/>
</dbReference>
<dbReference type="GO" id="GO:0005886">
    <property type="term" value="C:plasma membrane"/>
    <property type="evidence" value="ECO:0007669"/>
    <property type="project" value="TreeGrafter"/>
</dbReference>
<feature type="transmembrane region" description="Helical" evidence="5">
    <location>
        <begin position="286"/>
        <end position="307"/>
    </location>
</feature>
<feature type="transmembrane region" description="Helical" evidence="5">
    <location>
        <begin position="12"/>
        <end position="33"/>
    </location>
</feature>
<evidence type="ECO:0000259" key="6">
    <source>
        <dbReference type="PROSITE" id="PS50850"/>
    </source>
</evidence>
<feature type="domain" description="Major facilitator superfamily (MFS) profile" evidence="6">
    <location>
        <begin position="8"/>
        <end position="467"/>
    </location>
</feature>
<keyword evidence="4 5" id="KW-0472">Membrane</keyword>
<feature type="transmembrane region" description="Helical" evidence="5">
    <location>
        <begin position="240"/>
        <end position="265"/>
    </location>
</feature>
<dbReference type="Proteomes" id="UP000799778">
    <property type="component" value="Unassembled WGS sequence"/>
</dbReference>
<evidence type="ECO:0000256" key="5">
    <source>
        <dbReference type="SAM" id="Phobius"/>
    </source>
</evidence>
<feature type="transmembrane region" description="Helical" evidence="5">
    <location>
        <begin position="45"/>
        <end position="62"/>
    </location>
</feature>
<dbReference type="InterPro" id="IPR020846">
    <property type="entry name" value="MFS_dom"/>
</dbReference>
<dbReference type="EMBL" id="ML978070">
    <property type="protein sequence ID" value="KAF2015122.1"/>
    <property type="molecule type" value="Genomic_DNA"/>
</dbReference>
<evidence type="ECO:0000313" key="8">
    <source>
        <dbReference type="Proteomes" id="UP000799778"/>
    </source>
</evidence>
<dbReference type="RefSeq" id="XP_033383461.1">
    <property type="nucleotide sequence ID" value="XM_033533251.1"/>
</dbReference>
<accession>A0A6A5XPQ0</accession>
<feature type="transmembrane region" description="Helical" evidence="5">
    <location>
        <begin position="204"/>
        <end position="228"/>
    </location>
</feature>
<dbReference type="GO" id="GO:0022857">
    <property type="term" value="F:transmembrane transporter activity"/>
    <property type="evidence" value="ECO:0007669"/>
    <property type="project" value="InterPro"/>
</dbReference>
<dbReference type="PANTHER" id="PTHR23501">
    <property type="entry name" value="MAJOR FACILITATOR SUPERFAMILY"/>
    <property type="match status" value="1"/>
</dbReference>
<dbReference type="GeneID" id="54290648"/>
<feature type="transmembrane region" description="Helical" evidence="5">
    <location>
        <begin position="352"/>
        <end position="372"/>
    </location>
</feature>
<evidence type="ECO:0000313" key="7">
    <source>
        <dbReference type="EMBL" id="KAF2015122.1"/>
    </source>
</evidence>
<reference evidence="7" key="1">
    <citation type="journal article" date="2020" name="Stud. Mycol.">
        <title>101 Dothideomycetes genomes: a test case for predicting lifestyles and emergence of pathogens.</title>
        <authorList>
            <person name="Haridas S."/>
            <person name="Albert R."/>
            <person name="Binder M."/>
            <person name="Bloem J."/>
            <person name="Labutti K."/>
            <person name="Salamov A."/>
            <person name="Andreopoulos B."/>
            <person name="Baker S."/>
            <person name="Barry K."/>
            <person name="Bills G."/>
            <person name="Bluhm B."/>
            <person name="Cannon C."/>
            <person name="Castanera R."/>
            <person name="Culley D."/>
            <person name="Daum C."/>
            <person name="Ezra D."/>
            <person name="Gonzalez J."/>
            <person name="Henrissat B."/>
            <person name="Kuo A."/>
            <person name="Liang C."/>
            <person name="Lipzen A."/>
            <person name="Lutzoni F."/>
            <person name="Magnuson J."/>
            <person name="Mondo S."/>
            <person name="Nolan M."/>
            <person name="Ohm R."/>
            <person name="Pangilinan J."/>
            <person name="Park H.-J."/>
            <person name="Ramirez L."/>
            <person name="Alfaro M."/>
            <person name="Sun H."/>
            <person name="Tritt A."/>
            <person name="Yoshinaga Y."/>
            <person name="Zwiers L.-H."/>
            <person name="Turgeon B."/>
            <person name="Goodwin S."/>
            <person name="Spatafora J."/>
            <person name="Crous P."/>
            <person name="Grigoriev I."/>
        </authorList>
    </citation>
    <scope>NUCLEOTIDE SEQUENCE</scope>
    <source>
        <strain evidence="7">CBS 175.79</strain>
    </source>
</reference>
<dbReference type="InterPro" id="IPR036259">
    <property type="entry name" value="MFS_trans_sf"/>
</dbReference>
<feature type="transmembrane region" description="Helical" evidence="5">
    <location>
        <begin position="384"/>
        <end position="405"/>
    </location>
</feature>
<feature type="transmembrane region" description="Helical" evidence="5">
    <location>
        <begin position="161"/>
        <end position="183"/>
    </location>
</feature>
<feature type="transmembrane region" description="Helical" evidence="5">
    <location>
        <begin position="132"/>
        <end position="149"/>
    </location>
</feature>
<dbReference type="OrthoDB" id="440553at2759"/>
<gene>
    <name evidence="7" type="ORF">BU24DRAFT_482641</name>
</gene>
<feature type="transmembrane region" description="Helical" evidence="5">
    <location>
        <begin position="327"/>
        <end position="345"/>
    </location>
</feature>
<keyword evidence="3 5" id="KW-1133">Transmembrane helix</keyword>
<sequence length="524" mass="56075">MIGFPPIPMFNLCICIFLPTAEISIVSTSLVTMSIDLNGFDKSNWVITAYLSAFTGFLIIWAKTAHHIGLKSTLISSLIIFMAFSAGCEASQTIDQLIIFRAFQGIGASGAMALTSTAFFQIAPTKDYGKMSAILSCTLAVALVVSPLIGGGLSNDNHWRWIFYLNLPIGAVALIIVVLALPNRFRHVDPIPRDSAKRSVVSKVAGFLWDADIVGAFLLLGTVVFLVAALEEGGTVTFSWGSRVIVASLVVSGCLLTAFVFWQWWAGRGATAAVPSFPRSFTHNRVLLPGLLGAFLVGAPMTIASIQLPQRYQLINKSSPLGAGVKFLAYGIPFPVGVVVPTILAGRIRLPFTYILMLGTILQIVGFALLSTVPSSVDTWPGQFGYSCIAGLGGGITGGLYNFLVPLSIDKKEQYLAIGAGQQARMLGGSVGIAVVNSVWVNYVRSHLGSVLAKAEIDTLLTDTESLIDFPTVTQETFRTICSDAYNLQMRATLGFAAAQVIVTVALWRRSAYRLGSEGQLTQS</sequence>
<keyword evidence="2 5" id="KW-0812">Transmembrane</keyword>
<proteinExistence type="predicted"/>
<evidence type="ECO:0000256" key="2">
    <source>
        <dbReference type="ARBA" id="ARBA00022692"/>
    </source>
</evidence>
<dbReference type="SUPFAM" id="SSF103473">
    <property type="entry name" value="MFS general substrate transporter"/>
    <property type="match status" value="1"/>
</dbReference>
<evidence type="ECO:0000256" key="1">
    <source>
        <dbReference type="ARBA" id="ARBA00004141"/>
    </source>
</evidence>
<evidence type="ECO:0000256" key="4">
    <source>
        <dbReference type="ARBA" id="ARBA00023136"/>
    </source>
</evidence>
<dbReference type="PANTHER" id="PTHR23501:SF43">
    <property type="entry name" value="MULTIDRUG TRANSPORTER, PUTATIVE (AFU_ORTHOLOGUE AFUA_6G03040)-RELATED"/>
    <property type="match status" value="1"/>
</dbReference>
<name>A0A6A5XPQ0_9PLEO</name>
<dbReference type="AlphaFoldDB" id="A0A6A5XPQ0"/>
<evidence type="ECO:0000256" key="3">
    <source>
        <dbReference type="ARBA" id="ARBA00022989"/>
    </source>
</evidence>
<feature type="transmembrane region" description="Helical" evidence="5">
    <location>
        <begin position="98"/>
        <end position="120"/>
    </location>
</feature>
<dbReference type="Pfam" id="PF07690">
    <property type="entry name" value="MFS_1"/>
    <property type="match status" value="1"/>
</dbReference>
<feature type="transmembrane region" description="Helical" evidence="5">
    <location>
        <begin position="74"/>
        <end position="92"/>
    </location>
</feature>
<dbReference type="PROSITE" id="PS50850">
    <property type="entry name" value="MFS"/>
    <property type="match status" value="1"/>
</dbReference>